<sequence>MKSVADLAVAVEAAVGPLLDVLDSARNDPRLPVSATQFRVLTILARRPGLNLGGLAEALDVVPSSASRLCDRLAATGLITRAPDPRDRREVHLTLTSTATELLEDLRQRRCDAIEGVLTRMPAGSRRALLRSLTAFAMASEAVAIEAAKAIEAIPPDPGPSADGLGAA</sequence>
<dbReference type="InterPro" id="IPR023187">
    <property type="entry name" value="Tscrpt_reg_MarR-type_CS"/>
</dbReference>
<dbReference type="AlphaFoldDB" id="A0AAE4C7I1"/>
<dbReference type="GO" id="GO:0003700">
    <property type="term" value="F:DNA-binding transcription factor activity"/>
    <property type="evidence" value="ECO:0007669"/>
    <property type="project" value="InterPro"/>
</dbReference>
<feature type="domain" description="HTH marR-type" evidence="4">
    <location>
        <begin position="1"/>
        <end position="139"/>
    </location>
</feature>
<dbReference type="InterPro" id="IPR000835">
    <property type="entry name" value="HTH_MarR-typ"/>
</dbReference>
<reference evidence="5" key="1">
    <citation type="submission" date="2023-07" db="EMBL/GenBank/DDBJ databases">
        <title>Sequencing the genomes of 1000 actinobacteria strains.</title>
        <authorList>
            <person name="Klenk H.-P."/>
        </authorList>
    </citation>
    <scope>NUCLEOTIDE SEQUENCE</scope>
    <source>
        <strain evidence="5">DSM 44707</strain>
    </source>
</reference>
<dbReference type="InterPro" id="IPR036390">
    <property type="entry name" value="WH_DNA-bd_sf"/>
</dbReference>
<dbReference type="Proteomes" id="UP001183643">
    <property type="component" value="Unassembled WGS sequence"/>
</dbReference>
<dbReference type="InterPro" id="IPR039422">
    <property type="entry name" value="MarR/SlyA-like"/>
</dbReference>
<dbReference type="PANTHER" id="PTHR33164">
    <property type="entry name" value="TRANSCRIPTIONAL REGULATOR, MARR FAMILY"/>
    <property type="match status" value="1"/>
</dbReference>
<dbReference type="SMART" id="SM00347">
    <property type="entry name" value="HTH_MARR"/>
    <property type="match status" value="1"/>
</dbReference>
<keyword evidence="3" id="KW-0804">Transcription</keyword>
<proteinExistence type="predicted"/>
<dbReference type="Gene3D" id="1.10.10.10">
    <property type="entry name" value="Winged helix-like DNA-binding domain superfamily/Winged helix DNA-binding domain"/>
    <property type="match status" value="1"/>
</dbReference>
<gene>
    <name evidence="5" type="ORF">J2S41_000691</name>
</gene>
<dbReference type="SUPFAM" id="SSF46785">
    <property type="entry name" value="Winged helix' DNA-binding domain"/>
    <property type="match status" value="1"/>
</dbReference>
<evidence type="ECO:0000256" key="2">
    <source>
        <dbReference type="ARBA" id="ARBA00023125"/>
    </source>
</evidence>
<dbReference type="RefSeq" id="WP_310362940.1">
    <property type="nucleotide sequence ID" value="NZ_JAVDYB010000001.1"/>
</dbReference>
<keyword evidence="1" id="KW-0805">Transcription regulation</keyword>
<organism evidence="5 6">
    <name type="scientific">Catenuloplanes atrovinosus</name>
    <dbReference type="NCBI Taxonomy" id="137266"/>
    <lineage>
        <taxon>Bacteria</taxon>
        <taxon>Bacillati</taxon>
        <taxon>Actinomycetota</taxon>
        <taxon>Actinomycetes</taxon>
        <taxon>Micromonosporales</taxon>
        <taxon>Micromonosporaceae</taxon>
        <taxon>Catenuloplanes</taxon>
    </lineage>
</organism>
<protein>
    <submittedName>
        <fullName evidence="5">DNA-binding MarR family transcriptional regulator</fullName>
    </submittedName>
</protein>
<keyword evidence="6" id="KW-1185">Reference proteome</keyword>
<evidence type="ECO:0000256" key="3">
    <source>
        <dbReference type="ARBA" id="ARBA00023163"/>
    </source>
</evidence>
<keyword evidence="2 5" id="KW-0238">DNA-binding</keyword>
<evidence type="ECO:0000313" key="5">
    <source>
        <dbReference type="EMBL" id="MDR7273913.1"/>
    </source>
</evidence>
<evidence type="ECO:0000256" key="1">
    <source>
        <dbReference type="ARBA" id="ARBA00023015"/>
    </source>
</evidence>
<dbReference type="GO" id="GO:0003677">
    <property type="term" value="F:DNA binding"/>
    <property type="evidence" value="ECO:0007669"/>
    <property type="project" value="UniProtKB-KW"/>
</dbReference>
<dbReference type="InterPro" id="IPR036388">
    <property type="entry name" value="WH-like_DNA-bd_sf"/>
</dbReference>
<comment type="caution">
    <text evidence="5">The sequence shown here is derived from an EMBL/GenBank/DDBJ whole genome shotgun (WGS) entry which is preliminary data.</text>
</comment>
<dbReference type="PROSITE" id="PS50995">
    <property type="entry name" value="HTH_MARR_2"/>
    <property type="match status" value="1"/>
</dbReference>
<evidence type="ECO:0000259" key="4">
    <source>
        <dbReference type="PROSITE" id="PS50995"/>
    </source>
</evidence>
<accession>A0AAE4C7I1</accession>
<dbReference type="EMBL" id="JAVDYB010000001">
    <property type="protein sequence ID" value="MDR7273913.1"/>
    <property type="molecule type" value="Genomic_DNA"/>
</dbReference>
<dbReference type="GO" id="GO:0006950">
    <property type="term" value="P:response to stress"/>
    <property type="evidence" value="ECO:0007669"/>
    <property type="project" value="TreeGrafter"/>
</dbReference>
<dbReference type="PANTHER" id="PTHR33164:SF43">
    <property type="entry name" value="HTH-TYPE TRANSCRIPTIONAL REPRESSOR YETL"/>
    <property type="match status" value="1"/>
</dbReference>
<name>A0AAE4C7I1_9ACTN</name>
<evidence type="ECO:0000313" key="6">
    <source>
        <dbReference type="Proteomes" id="UP001183643"/>
    </source>
</evidence>
<dbReference type="Pfam" id="PF01047">
    <property type="entry name" value="MarR"/>
    <property type="match status" value="1"/>
</dbReference>
<dbReference type="PROSITE" id="PS01117">
    <property type="entry name" value="HTH_MARR_1"/>
    <property type="match status" value="1"/>
</dbReference>